<keyword evidence="1" id="KW-0812">Transmembrane</keyword>
<feature type="transmembrane region" description="Helical" evidence="1">
    <location>
        <begin position="55"/>
        <end position="71"/>
    </location>
</feature>
<evidence type="ECO:0000313" key="3">
    <source>
        <dbReference type="Proteomes" id="UP000220836"/>
    </source>
</evidence>
<feature type="transmembrane region" description="Helical" evidence="1">
    <location>
        <begin position="28"/>
        <end position="50"/>
    </location>
</feature>
<evidence type="ECO:0000256" key="1">
    <source>
        <dbReference type="SAM" id="Phobius"/>
    </source>
</evidence>
<keyword evidence="1" id="KW-1133">Transmembrane helix</keyword>
<sequence>MDFAGEFATLFHSSLSCAGDEIVTSRFMYFWAVTFAHVGLATIVSAFVLLRDWSVAWLWAGFALIVVKELGADLPNAGWSTLVWFDSLWDLASWFVGFFALWWAMMADRAVRS</sequence>
<keyword evidence="1" id="KW-0472">Membrane</keyword>
<dbReference type="AlphaFoldDB" id="A0A238JZP9"/>
<dbReference type="OrthoDB" id="9805801at2"/>
<organism evidence="2 3">
    <name type="scientific">Pelagimonas varians</name>
    <dbReference type="NCBI Taxonomy" id="696760"/>
    <lineage>
        <taxon>Bacteria</taxon>
        <taxon>Pseudomonadati</taxon>
        <taxon>Pseudomonadota</taxon>
        <taxon>Alphaproteobacteria</taxon>
        <taxon>Rhodobacterales</taxon>
        <taxon>Roseobacteraceae</taxon>
        <taxon>Pelagimonas</taxon>
    </lineage>
</organism>
<reference evidence="2 3" key="1">
    <citation type="submission" date="2017-05" db="EMBL/GenBank/DDBJ databases">
        <authorList>
            <person name="Song R."/>
            <person name="Chenine A.L."/>
            <person name="Ruprecht R.M."/>
        </authorList>
    </citation>
    <scope>NUCLEOTIDE SEQUENCE [LARGE SCALE GENOMIC DNA]</scope>
    <source>
        <strain evidence="2 3">CECT 8663</strain>
    </source>
</reference>
<dbReference type="EMBL" id="FXYH01000002">
    <property type="protein sequence ID" value="SMX35687.1"/>
    <property type="molecule type" value="Genomic_DNA"/>
</dbReference>
<dbReference type="Proteomes" id="UP000220836">
    <property type="component" value="Unassembled WGS sequence"/>
</dbReference>
<protein>
    <submittedName>
        <fullName evidence="2">Uncharacterized protein</fullName>
    </submittedName>
</protein>
<proteinExistence type="predicted"/>
<feature type="transmembrane region" description="Helical" evidence="1">
    <location>
        <begin position="91"/>
        <end position="111"/>
    </location>
</feature>
<gene>
    <name evidence="2" type="ORF">PEV8663_00560</name>
</gene>
<evidence type="ECO:0000313" key="2">
    <source>
        <dbReference type="EMBL" id="SMX35687.1"/>
    </source>
</evidence>
<name>A0A238JZP9_9RHOB</name>
<accession>A0A238JZP9</accession>
<keyword evidence="3" id="KW-1185">Reference proteome</keyword>